<organism evidence="1 2">
    <name type="scientific">Neofusicoccum parvum</name>
    <dbReference type="NCBI Taxonomy" id="310453"/>
    <lineage>
        <taxon>Eukaryota</taxon>
        <taxon>Fungi</taxon>
        <taxon>Dikarya</taxon>
        <taxon>Ascomycota</taxon>
        <taxon>Pezizomycotina</taxon>
        <taxon>Dothideomycetes</taxon>
        <taxon>Dothideomycetes incertae sedis</taxon>
        <taxon>Botryosphaeriales</taxon>
        <taxon>Botryosphaeriaceae</taxon>
        <taxon>Neofusicoccum</taxon>
    </lineage>
</organism>
<accession>A0ACB5SIM8</accession>
<proteinExistence type="predicted"/>
<reference evidence="1" key="1">
    <citation type="submission" date="2024-09" db="EMBL/GenBank/DDBJ databases">
        <title>Draft Genome Sequences of Neofusicoccum parvum.</title>
        <authorList>
            <person name="Ashida A."/>
            <person name="Camagna M."/>
            <person name="Tanaka A."/>
            <person name="Takemoto D."/>
        </authorList>
    </citation>
    <scope>NUCLEOTIDE SEQUENCE</scope>
    <source>
        <strain evidence="1">PPO83</strain>
    </source>
</reference>
<gene>
    <name evidence="1" type="primary">g515</name>
    <name evidence="1" type="ORF">NpPPO83_00000515</name>
</gene>
<sequence length="1189" mass="128807">MRSEYDVVVVGSGYGGGVAASRMARAGKSVAVLEMGKEKWPGEYPNTLMEALPELHISGKSGKAMGAVKSLASGKPTGMYQLILGEGQNAFVGKGLGGTSLINANVFLECDKRTLALPAWPPELRKDPNALDPYYARATEMLQPTPYPDDYPLLKKLSVLEKQAEALGQKENFYRVPQTTFFRNGLNNVGVEMKSSTGSGQDCTGVNDGSKSSVLMNYIPDAWNWGAEMFCECEVRYIQQDPNGEGYIVFYAWHGGGREKFEDAFHNDLMWVRAKELCFLGAGALGTTEILLRSRARGLKMSRLAGQKLSGNGDILSFGYNTEEIVNGVGRAKPSTESPTGPAIAGVIDNRNSKASHNVLDDYVIQEGSIPEALAPLIQSMLEMLPGKRNPDTFTAKDQLRQLLSSTETRFLGPYSKGGSINRTQTYLIMSHDSNEAFVSLEDDKLHLQFKGVGRTEHVQKLNTILAKATSAIGGTLINCPFYAAFNQQEEITVHPLGGAIMSSDGAGRSGVTNHLGQVFSGEDSEVHGGLICVDGSVIPTSLGVNPFATITALAERSVDAIAKDRAYQIDMLTKNGRLDLFGKPAKSVPLTPGMMKAQKAMEKSTKSRGVQFTEIMDGHIHIGDNIGDYTIAEKVAKGSSSSARLYLSVTTGNARNRYQNGNQHSVATGTLSCAALSRDPLLILQGDVQFFSTDENVSDGTNLAYNLTLLGTDGHKYHLNGYKELNTKMAFSLTSTWKATTTLLTTLTRPNGSLVGKGKLHISVRNFVSELKTLSSLSSGTLLNRTSAVTDFMGNFAQNTADYYLGPLRTLQHPPTQPKLPNGYLPKPAPIHTVTLTAKDGVQSTLMTWASTAPPSPHSPSRLPILMIPGASVDHTVFALPTIRTNAVDHLTSLGHTVHVLTHRFCRTPICASGGTVYEARLDVLAALTHIRSTSNSPIHLICHCMGAVSTSIGLLDGTIPAAWLAGLTCTQVFFALRFGRLNALKAGAPLLPALYQKLTGSEWFPMAGDGRAVQAAIDQALRFYPAEGRGEVCSSSVCHRFSLTYGRCWEHANLNRATHAGLDAFLGGVHMRMLRETMRMGVVGRVLDGEGRDTVWTDEGLERLRGVPMLFVSGGENVVFDPESTQVSYDVLRRKFGPGLYKRRVIAGYGHLDTWMGKDAARDVYPVIGEHLEWCEGELSRQQSECI</sequence>
<dbReference type="EMBL" id="BSXG01000106">
    <property type="protein sequence ID" value="GME43003.1"/>
    <property type="molecule type" value="Genomic_DNA"/>
</dbReference>
<keyword evidence="2" id="KW-1185">Reference proteome</keyword>
<protein>
    <submittedName>
        <fullName evidence="1">Glucose-methanol-choline oxidoreductase</fullName>
    </submittedName>
</protein>
<dbReference type="Proteomes" id="UP001165186">
    <property type="component" value="Unassembled WGS sequence"/>
</dbReference>
<name>A0ACB5SIM8_9PEZI</name>
<evidence type="ECO:0000313" key="2">
    <source>
        <dbReference type="Proteomes" id="UP001165186"/>
    </source>
</evidence>
<evidence type="ECO:0000313" key="1">
    <source>
        <dbReference type="EMBL" id="GME43003.1"/>
    </source>
</evidence>
<comment type="caution">
    <text evidence="1">The sequence shown here is derived from an EMBL/GenBank/DDBJ whole genome shotgun (WGS) entry which is preliminary data.</text>
</comment>